<protein>
    <submittedName>
        <fullName evidence="7">MFS transporter</fullName>
    </submittedName>
</protein>
<dbReference type="Proteomes" id="UP000290365">
    <property type="component" value="Chromosome"/>
</dbReference>
<proteinExistence type="predicted"/>
<dbReference type="Gene3D" id="1.20.1250.20">
    <property type="entry name" value="MFS general substrate transporter like domains"/>
    <property type="match status" value="1"/>
</dbReference>
<keyword evidence="2" id="KW-1003">Cell membrane</keyword>
<dbReference type="GO" id="GO:0005886">
    <property type="term" value="C:plasma membrane"/>
    <property type="evidence" value="ECO:0007669"/>
    <property type="project" value="UniProtKB-SubCell"/>
</dbReference>
<comment type="subcellular location">
    <subcellularLocation>
        <location evidence="1">Cell membrane</location>
        <topology evidence="1">Multi-pass membrane protein</topology>
    </subcellularLocation>
</comment>
<evidence type="ECO:0000313" key="7">
    <source>
        <dbReference type="EMBL" id="QBD77466.1"/>
    </source>
</evidence>
<feature type="transmembrane region" description="Helical" evidence="6">
    <location>
        <begin position="202"/>
        <end position="220"/>
    </location>
</feature>
<dbReference type="SUPFAM" id="SSF103473">
    <property type="entry name" value="MFS general substrate transporter"/>
    <property type="match status" value="1"/>
</dbReference>
<evidence type="ECO:0000256" key="4">
    <source>
        <dbReference type="ARBA" id="ARBA00022989"/>
    </source>
</evidence>
<dbReference type="GO" id="GO:0022857">
    <property type="term" value="F:transmembrane transporter activity"/>
    <property type="evidence" value="ECO:0007669"/>
    <property type="project" value="InterPro"/>
</dbReference>
<dbReference type="PANTHER" id="PTHR43124:SF10">
    <property type="entry name" value="PURINE EFFLUX PUMP PBUE"/>
    <property type="match status" value="1"/>
</dbReference>
<dbReference type="InterPro" id="IPR036259">
    <property type="entry name" value="MFS_trans_sf"/>
</dbReference>
<evidence type="ECO:0000313" key="8">
    <source>
        <dbReference type="Proteomes" id="UP000290365"/>
    </source>
</evidence>
<evidence type="ECO:0000256" key="3">
    <source>
        <dbReference type="ARBA" id="ARBA00022692"/>
    </source>
</evidence>
<name>A0A4P6JRL5_KTERU</name>
<keyword evidence="5 6" id="KW-0472">Membrane</keyword>
<dbReference type="KEGG" id="kbs:EPA93_16305"/>
<keyword evidence="3 6" id="KW-0812">Transmembrane</keyword>
<dbReference type="InterPro" id="IPR050189">
    <property type="entry name" value="MFS_Efflux_Transporters"/>
</dbReference>
<dbReference type="EMBL" id="CP035758">
    <property type="protein sequence ID" value="QBD77466.1"/>
    <property type="molecule type" value="Genomic_DNA"/>
</dbReference>
<evidence type="ECO:0000256" key="5">
    <source>
        <dbReference type="ARBA" id="ARBA00023136"/>
    </source>
</evidence>
<reference evidence="7 8" key="1">
    <citation type="submission" date="2019-01" db="EMBL/GenBank/DDBJ databases">
        <title>Ktedonosporobacter rubrisoli SCAWS-G2.</title>
        <authorList>
            <person name="Huang Y."/>
            <person name="Yan B."/>
        </authorList>
    </citation>
    <scope>NUCLEOTIDE SEQUENCE [LARGE SCALE GENOMIC DNA]</scope>
    <source>
        <strain evidence="7 8">SCAWS-G2</strain>
    </source>
</reference>
<accession>A0A4P6JRL5</accession>
<organism evidence="7 8">
    <name type="scientific">Ktedonosporobacter rubrisoli</name>
    <dbReference type="NCBI Taxonomy" id="2509675"/>
    <lineage>
        <taxon>Bacteria</taxon>
        <taxon>Bacillati</taxon>
        <taxon>Chloroflexota</taxon>
        <taxon>Ktedonobacteria</taxon>
        <taxon>Ktedonobacterales</taxon>
        <taxon>Ktedonosporobacteraceae</taxon>
        <taxon>Ktedonosporobacter</taxon>
    </lineage>
</organism>
<dbReference type="PANTHER" id="PTHR43124">
    <property type="entry name" value="PURINE EFFLUX PUMP PBUE"/>
    <property type="match status" value="1"/>
</dbReference>
<keyword evidence="8" id="KW-1185">Reference proteome</keyword>
<evidence type="ECO:0000256" key="6">
    <source>
        <dbReference type="SAM" id="Phobius"/>
    </source>
</evidence>
<dbReference type="AlphaFoldDB" id="A0A4P6JRL5"/>
<feature type="transmembrane region" description="Helical" evidence="6">
    <location>
        <begin position="159"/>
        <end position="181"/>
    </location>
</feature>
<dbReference type="InterPro" id="IPR011701">
    <property type="entry name" value="MFS"/>
</dbReference>
<dbReference type="OrthoDB" id="9814237at2"/>
<evidence type="ECO:0000256" key="2">
    <source>
        <dbReference type="ARBA" id="ARBA00022475"/>
    </source>
</evidence>
<evidence type="ECO:0000256" key="1">
    <source>
        <dbReference type="ARBA" id="ARBA00004651"/>
    </source>
</evidence>
<feature type="transmembrane region" description="Helical" evidence="6">
    <location>
        <begin position="226"/>
        <end position="248"/>
    </location>
</feature>
<gene>
    <name evidence="7" type="ORF">EPA93_16305</name>
</gene>
<sequence length="256" mass="27294">MSHGGLWIKCSDSGRCASWHLGWTGAWLVSDFWSDCWPLLSGWSDSKPGRHPKYSHIFNDRSESTLLSDGASPARLGFTAHVVLVHGPLYLVHLCGSLPATNDPQQECKQLPSRLGAGNVVGNLLGGYVADHIGSGRTIVVSLFTLAIALSLLPTTSAFLLGTLVLLFFWGVAVWTAWPALQNRLHNRSPHLASQVLALNGSIDILGGAGGAGVGGLIVSTFPVQILAWSGGAFALVALLSFLLSTWCDQVRKKVF</sequence>
<keyword evidence="4 6" id="KW-1133">Transmembrane helix</keyword>
<dbReference type="Pfam" id="PF07690">
    <property type="entry name" value="MFS_1"/>
    <property type="match status" value="1"/>
</dbReference>